<dbReference type="PANTHER" id="PTHR15551">
    <property type="entry name" value="LIM DOMAIN ONLY 7"/>
    <property type="match status" value="1"/>
</dbReference>
<reference evidence="2" key="1">
    <citation type="submission" date="2025-08" db="UniProtKB">
        <authorList>
            <consortium name="RefSeq"/>
        </authorList>
    </citation>
    <scope>IDENTIFICATION</scope>
    <source>
        <tissue evidence="2">Leukocyte</tissue>
    </source>
</reference>
<feature type="region of interest" description="Disordered" evidence="1">
    <location>
        <begin position="193"/>
        <end position="223"/>
    </location>
</feature>
<organism evidence="2">
    <name type="scientific">Castor canadensis</name>
    <name type="common">American beaver</name>
    <dbReference type="NCBI Taxonomy" id="51338"/>
    <lineage>
        <taxon>Eukaryota</taxon>
        <taxon>Metazoa</taxon>
        <taxon>Chordata</taxon>
        <taxon>Craniata</taxon>
        <taxon>Vertebrata</taxon>
        <taxon>Euteleostomi</taxon>
        <taxon>Mammalia</taxon>
        <taxon>Eutheria</taxon>
        <taxon>Euarchontoglires</taxon>
        <taxon>Glires</taxon>
        <taxon>Rodentia</taxon>
        <taxon>Castorimorpha</taxon>
        <taxon>Castoridae</taxon>
        <taxon>Castor</taxon>
    </lineage>
</organism>
<dbReference type="Gene3D" id="1.10.418.10">
    <property type="entry name" value="Calponin-like domain"/>
    <property type="match status" value="1"/>
</dbReference>
<dbReference type="GO" id="GO:0051893">
    <property type="term" value="P:regulation of focal adhesion assembly"/>
    <property type="evidence" value="ECO:0007669"/>
    <property type="project" value="TreeGrafter"/>
</dbReference>
<feature type="compositionally biased region" description="Low complexity" evidence="1">
    <location>
        <begin position="105"/>
        <end position="116"/>
    </location>
</feature>
<gene>
    <name evidence="2" type="primary">LOC109675912</name>
</gene>
<accession>A0A8B7TKK9</accession>
<proteinExistence type="predicted"/>
<name>A0A8B7TKK9_CASCN</name>
<dbReference type="GO" id="GO:0032034">
    <property type="term" value="F:myosin II head/neck binding"/>
    <property type="evidence" value="ECO:0007669"/>
    <property type="project" value="TreeGrafter"/>
</dbReference>
<protein>
    <submittedName>
        <fullName evidence="2">Serine/arginine repetitive matrix protein 3-like</fullName>
    </submittedName>
</protein>
<sequence>MDCPSSPHLCRGKGRHVSAHPPAPPQQRGPRRRVRLARLASPRCSQMRPPLDSGPSAGTCGVASPIPLLPVADSLPPPPPRGGAERPEKVGRGGGGSGRLRARSLRALTAARGTAAEASPGSALGSSGTCAWRGRGSRGGESGAREGAGSALLQRRRRRRRRRPCSSRRPNDRVDAGLRKWLVPLSVWKLFSPCSPSRPPSPPSPRRRSGSRRERCRASRKKRHERLISTVVTCMSSYEQVTGRSFGDKDFRTGLENGILLCELLNAIKPGLVKKINRLPTPIAGLVSIENCDLFPNIPLLQCKGHSSVIYHASLLHCMYSAPMGTH</sequence>
<dbReference type="GO" id="GO:0001725">
    <property type="term" value="C:stress fiber"/>
    <property type="evidence" value="ECO:0007669"/>
    <property type="project" value="TreeGrafter"/>
</dbReference>
<feature type="region of interest" description="Disordered" evidence="1">
    <location>
        <begin position="1"/>
        <end position="171"/>
    </location>
</feature>
<dbReference type="PANTHER" id="PTHR15551:SF3">
    <property type="entry name" value="LIM AND CALPONIN HOMOLOGY DOMAINS-CONTAINING PROTEIN 1"/>
    <property type="match status" value="1"/>
</dbReference>
<feature type="compositionally biased region" description="Basic residues" evidence="1">
    <location>
        <begin position="154"/>
        <end position="166"/>
    </location>
</feature>
<dbReference type="RefSeq" id="XP_020008078.1">
    <property type="nucleotide sequence ID" value="XM_020152489.1"/>
</dbReference>
<dbReference type="SUPFAM" id="SSF47576">
    <property type="entry name" value="Calponin-homology domain, CH-domain"/>
    <property type="match status" value="1"/>
</dbReference>
<dbReference type="OrthoDB" id="15627at2759"/>
<dbReference type="AlphaFoldDB" id="A0A8B7TKK9"/>
<dbReference type="InterPro" id="IPR036872">
    <property type="entry name" value="CH_dom_sf"/>
</dbReference>
<dbReference type="KEGG" id="ccan:109675912"/>
<evidence type="ECO:0000256" key="1">
    <source>
        <dbReference type="SAM" id="MobiDB-lite"/>
    </source>
</evidence>
<evidence type="ECO:0000313" key="2">
    <source>
        <dbReference type="RefSeq" id="XP_020008078.1"/>
    </source>
</evidence>
<dbReference type="GO" id="GO:0051496">
    <property type="term" value="P:positive regulation of stress fiber assembly"/>
    <property type="evidence" value="ECO:0007669"/>
    <property type="project" value="TreeGrafter"/>
</dbReference>